<name>A0A101KNE4_RHILI</name>
<sequence>MARLAVAGAAENVQASEEQQLVIVRQRLSIGRAFKDRAQRGCGFFDPDRAEHDRCIRHFALGRNGMKVILYRVNVEIVPAVAEEPFGFFLLHVILRGARSCEVCGGSFAVQMPLPSKQCSRPAFAARLI</sequence>
<gene>
    <name evidence="1" type="ORF">AU467_32075</name>
</gene>
<accession>A0A101KNE4</accession>
<evidence type="ECO:0000313" key="1">
    <source>
        <dbReference type="EMBL" id="KUM23970.1"/>
    </source>
</evidence>
<dbReference type="Proteomes" id="UP000053176">
    <property type="component" value="Unassembled WGS sequence"/>
</dbReference>
<organism evidence="1 2">
    <name type="scientific">Rhizobium loti</name>
    <name type="common">Mesorhizobium loti</name>
    <dbReference type="NCBI Taxonomy" id="381"/>
    <lineage>
        <taxon>Bacteria</taxon>
        <taxon>Pseudomonadati</taxon>
        <taxon>Pseudomonadota</taxon>
        <taxon>Alphaproteobacteria</taxon>
        <taxon>Hyphomicrobiales</taxon>
        <taxon>Phyllobacteriaceae</taxon>
        <taxon>Mesorhizobium</taxon>
    </lineage>
</organism>
<protein>
    <submittedName>
        <fullName evidence="1">Uncharacterized protein</fullName>
    </submittedName>
</protein>
<dbReference type="AlphaFoldDB" id="A0A101KNE4"/>
<comment type="caution">
    <text evidence="1">The sequence shown here is derived from an EMBL/GenBank/DDBJ whole genome shotgun (WGS) entry which is preliminary data.</text>
</comment>
<dbReference type="EMBL" id="LPWA01000148">
    <property type="protein sequence ID" value="KUM23970.1"/>
    <property type="molecule type" value="Genomic_DNA"/>
</dbReference>
<proteinExistence type="predicted"/>
<reference evidence="1 2" key="1">
    <citation type="submission" date="2015-12" db="EMBL/GenBank/DDBJ databases">
        <title>Draft genome sequence of Mesorhizobium sp. UFLA 01-765, a multitolerant efficient symbiont and plant-growth promoting strain isolated from Zn-mining soil using Leucaena leucocephala as a trap plant.</title>
        <authorList>
            <person name="Rangel W.M."/>
            <person name="Thijs S."/>
            <person name="Longatti S.M."/>
            <person name="Moreira F.M."/>
            <person name="Weyens N."/>
            <person name="Vangronsveld J."/>
            <person name="Van Hamme J.D."/>
            <person name="Bottos E.M."/>
            <person name="Rineau F."/>
        </authorList>
    </citation>
    <scope>NUCLEOTIDE SEQUENCE [LARGE SCALE GENOMIC DNA]</scope>
    <source>
        <strain evidence="1 2">UFLA 01-765</strain>
    </source>
</reference>
<evidence type="ECO:0000313" key="2">
    <source>
        <dbReference type="Proteomes" id="UP000053176"/>
    </source>
</evidence>